<gene>
    <name evidence="2" type="ORF">Fa240709_050</name>
    <name evidence="3" type="ORF">LIS141013_050</name>
    <name evidence="4" type="ORF">Np361112_050</name>
    <name evidence="5" type="ORF">RW081112_050</name>
    <name evidence="6" type="ORF">RW260905_050</name>
    <name evidence="7" type="ORF">W2130910_050</name>
</gene>
<evidence type="ECO:0000313" key="8">
    <source>
        <dbReference type="Proteomes" id="UP000219893"/>
    </source>
</evidence>
<dbReference type="Proteomes" id="UP000220628">
    <property type="component" value="Segment"/>
</dbReference>
<dbReference type="EMBL" id="KX349235">
    <property type="protein sequence ID" value="AON99494.1"/>
    <property type="molecule type" value="Genomic_DNA"/>
</dbReference>
<dbReference type="EMBL" id="KX349259">
    <property type="protein sequence ID" value="AOO04628.1"/>
    <property type="molecule type" value="Genomic_DNA"/>
</dbReference>
<dbReference type="EMBL" id="KX349254">
    <property type="protein sequence ID" value="AOO03558.1"/>
    <property type="molecule type" value="Genomic_DNA"/>
</dbReference>
<dbReference type="Proteomes" id="UP000220212">
    <property type="component" value="Segment"/>
</dbReference>
<sequence>MGKTFRRGGSERGYYSPGKSIRDKRQKGGTNRSTWADESNYDDFQNNKKGRKFNRTTEEDGWY</sequence>
<evidence type="ECO:0000313" key="6">
    <source>
        <dbReference type="EMBL" id="AOO06125.1"/>
    </source>
</evidence>
<dbReference type="Proteomes" id="UP000219893">
    <property type="component" value="Segment"/>
</dbReference>
<dbReference type="EMBL" id="KX349228">
    <property type="protein sequence ID" value="AON97991.1"/>
    <property type="molecule type" value="Genomic_DNA"/>
</dbReference>
<accession>A0A1D7S6P1</accession>
<evidence type="ECO:0000256" key="1">
    <source>
        <dbReference type="SAM" id="MobiDB-lite"/>
    </source>
</evidence>
<protein>
    <submittedName>
        <fullName evidence="7">Uncharacterized protein</fullName>
    </submittedName>
</protein>
<dbReference type="EMBL" id="KX349281">
    <property type="protein sequence ID" value="AOO09341.1"/>
    <property type="molecule type" value="Genomic_DNA"/>
</dbReference>
<evidence type="ECO:0000313" key="9">
    <source>
        <dbReference type="Proteomes" id="UP000220212"/>
    </source>
</evidence>
<dbReference type="EMBL" id="KX349266">
    <property type="protein sequence ID" value="AOO06125.1"/>
    <property type="molecule type" value="Genomic_DNA"/>
</dbReference>
<evidence type="ECO:0000313" key="7">
    <source>
        <dbReference type="EMBL" id="AOO09341.1"/>
    </source>
</evidence>
<evidence type="ECO:0000313" key="3">
    <source>
        <dbReference type="EMBL" id="AON99494.1"/>
    </source>
</evidence>
<name>A0A1D7S6P1_9CAUD</name>
<evidence type="ECO:0000313" key="5">
    <source>
        <dbReference type="EMBL" id="AOO04628.1"/>
    </source>
</evidence>
<proteinExistence type="predicted"/>
<evidence type="ECO:0000313" key="2">
    <source>
        <dbReference type="EMBL" id="AON97991.1"/>
    </source>
</evidence>
<organism evidence="7 8">
    <name type="scientific">Synechococcus phage S-RIM2</name>
    <dbReference type="NCBI Taxonomy" id="687800"/>
    <lineage>
        <taxon>Viruses</taxon>
        <taxon>Duplodnaviria</taxon>
        <taxon>Heunggongvirae</taxon>
        <taxon>Uroviricota</taxon>
        <taxon>Caudoviricetes</taxon>
        <taxon>Pantevenvirales</taxon>
        <taxon>Kyanoviridae</taxon>
        <taxon>Nerrivikvirus</taxon>
        <taxon>Nerrivikvirus srim2</taxon>
    </lineage>
</organism>
<feature type="region of interest" description="Disordered" evidence="1">
    <location>
        <begin position="1"/>
        <end position="63"/>
    </location>
</feature>
<dbReference type="Proteomes" id="UP000220287">
    <property type="component" value="Segment"/>
</dbReference>
<dbReference type="Proteomes" id="UP000220477">
    <property type="component" value="Segment"/>
</dbReference>
<dbReference type="Proteomes" id="UP000220455">
    <property type="component" value="Segment"/>
</dbReference>
<feature type="compositionally biased region" description="Polar residues" evidence="1">
    <location>
        <begin position="28"/>
        <end position="37"/>
    </location>
</feature>
<evidence type="ECO:0000313" key="4">
    <source>
        <dbReference type="EMBL" id="AOO03558.1"/>
    </source>
</evidence>
<reference evidence="8 9" key="1">
    <citation type="journal article" date="2016" name="Environ. Microbiol.">
        <title>Genomic diversification of marine cyanophages into stable ecotypes.</title>
        <authorList>
            <person name="Marston M.F."/>
            <person name="Martiny J.B."/>
        </authorList>
    </citation>
    <scope>NUCLEOTIDE SEQUENCE [LARGE SCALE GENOMIC DNA]</scope>
    <source>
        <strain evidence="2">Fa_24_0709</strain>
        <strain evidence="3">LIS_14_1013</strain>
        <strain evidence="4">Np_36_1112</strain>
        <strain evidence="5">RW_08_1112</strain>
        <strain evidence="6">RW_26_0905</strain>
        <strain evidence="7">W2_13_0910</strain>
    </source>
</reference>